<comment type="caution">
    <text evidence="10">The sequence shown here is derived from an EMBL/GenBank/DDBJ whole genome shotgun (WGS) entry which is preliminary data.</text>
</comment>
<dbReference type="Gene3D" id="3.30.450.20">
    <property type="entry name" value="PAS domain"/>
    <property type="match status" value="1"/>
</dbReference>
<evidence type="ECO:0000256" key="3">
    <source>
        <dbReference type="ARBA" id="ARBA00022679"/>
    </source>
</evidence>
<evidence type="ECO:0000256" key="7">
    <source>
        <dbReference type="ARBA" id="ARBA00023012"/>
    </source>
</evidence>
<dbReference type="InterPro" id="IPR035965">
    <property type="entry name" value="PAS-like_dom_sf"/>
</dbReference>
<dbReference type="SUPFAM" id="SSF47384">
    <property type="entry name" value="Homodimeric domain of signal transducing histidine kinase"/>
    <property type="match status" value="1"/>
</dbReference>
<evidence type="ECO:0000256" key="5">
    <source>
        <dbReference type="ARBA" id="ARBA00022777"/>
    </source>
</evidence>
<dbReference type="InterPro" id="IPR013656">
    <property type="entry name" value="PAS_4"/>
</dbReference>
<reference evidence="10 11" key="1">
    <citation type="submission" date="2021-05" db="EMBL/GenBank/DDBJ databases">
        <title>The draft genome of Geobacter pelophilus DSM 12255.</title>
        <authorList>
            <person name="Xu Z."/>
            <person name="Masuda Y."/>
            <person name="Itoh H."/>
            <person name="Senoo K."/>
        </authorList>
    </citation>
    <scope>NUCLEOTIDE SEQUENCE [LARGE SCALE GENOMIC DNA]</scope>
    <source>
        <strain evidence="10 11">DSM 12255</strain>
    </source>
</reference>
<dbReference type="CDD" id="cd00130">
    <property type="entry name" value="PAS"/>
    <property type="match status" value="1"/>
</dbReference>
<keyword evidence="6" id="KW-0067">ATP-binding</keyword>
<protein>
    <recommendedName>
        <fullName evidence="2">histidine kinase</fullName>
        <ecNumber evidence="2">2.7.13.3</ecNumber>
    </recommendedName>
</protein>
<keyword evidence="7" id="KW-0902">Two-component regulatory system</keyword>
<dbReference type="Pfam" id="PF08448">
    <property type="entry name" value="PAS_4"/>
    <property type="match status" value="1"/>
</dbReference>
<dbReference type="GO" id="GO:0000155">
    <property type="term" value="F:phosphorelay sensor kinase activity"/>
    <property type="evidence" value="ECO:0007669"/>
    <property type="project" value="InterPro"/>
</dbReference>
<dbReference type="InterPro" id="IPR000014">
    <property type="entry name" value="PAS"/>
</dbReference>
<dbReference type="PANTHER" id="PTHR43065">
    <property type="entry name" value="SENSOR HISTIDINE KINASE"/>
    <property type="match status" value="1"/>
</dbReference>
<proteinExistence type="predicted"/>
<dbReference type="GO" id="GO:0005524">
    <property type="term" value="F:ATP binding"/>
    <property type="evidence" value="ECO:0007669"/>
    <property type="project" value="UniProtKB-KW"/>
</dbReference>
<gene>
    <name evidence="10" type="ORF">KI809_14530</name>
</gene>
<evidence type="ECO:0000259" key="9">
    <source>
        <dbReference type="PROSITE" id="PS50113"/>
    </source>
</evidence>
<dbReference type="PROSITE" id="PS50113">
    <property type="entry name" value="PAC"/>
    <property type="match status" value="1"/>
</dbReference>
<dbReference type="EMBL" id="JAHCVJ010000006">
    <property type="protein sequence ID" value="MBT0665521.1"/>
    <property type="molecule type" value="Genomic_DNA"/>
</dbReference>
<evidence type="ECO:0000313" key="11">
    <source>
        <dbReference type="Proteomes" id="UP000811899"/>
    </source>
</evidence>
<sequence>MQHEGWCMGAEEFRILVENSPDAIVRYDRQCRRLYVNPVVERIAGKPAALLIGKTPGEAFVGSPEIGAQILAAVAQVFNQVAAQEIEISWMAQDGGMCYSQARFVPEYGPAGEVKSVLGITRDITTLRKTEAQLLQTHKLECIATQARGVAHGFNNILAVIGGYSELLRFSIDADDKRYSYVREISASVERGAELTRSLLASNSKREPHMQVDDLNRVVADQSGPHL</sequence>
<keyword evidence="5" id="KW-0418">Kinase</keyword>
<name>A0AAW4L3G3_9BACT</name>
<evidence type="ECO:0000259" key="8">
    <source>
        <dbReference type="PROSITE" id="PS50112"/>
    </source>
</evidence>
<dbReference type="PANTHER" id="PTHR43065:SF46">
    <property type="entry name" value="C4-DICARBOXYLATE TRANSPORT SENSOR PROTEIN DCTB"/>
    <property type="match status" value="1"/>
</dbReference>
<dbReference type="Proteomes" id="UP000811899">
    <property type="component" value="Unassembled WGS sequence"/>
</dbReference>
<dbReference type="RefSeq" id="WP_214172299.1">
    <property type="nucleotide sequence ID" value="NZ_JAHCVJ010000006.1"/>
</dbReference>
<keyword evidence="4" id="KW-0547">Nucleotide-binding</keyword>
<feature type="domain" description="PAC" evidence="9">
    <location>
        <begin position="84"/>
        <end position="136"/>
    </location>
</feature>
<dbReference type="InterPro" id="IPR000700">
    <property type="entry name" value="PAS-assoc_C"/>
</dbReference>
<evidence type="ECO:0000313" key="10">
    <source>
        <dbReference type="EMBL" id="MBT0665521.1"/>
    </source>
</evidence>
<evidence type="ECO:0000256" key="2">
    <source>
        <dbReference type="ARBA" id="ARBA00012438"/>
    </source>
</evidence>
<dbReference type="Gene3D" id="1.10.287.130">
    <property type="match status" value="1"/>
</dbReference>
<keyword evidence="3" id="KW-0808">Transferase</keyword>
<dbReference type="AlphaFoldDB" id="A0AAW4L3G3"/>
<dbReference type="EC" id="2.7.13.3" evidence="2"/>
<accession>A0AAW4L3G3</accession>
<dbReference type="PROSITE" id="PS50112">
    <property type="entry name" value="PAS"/>
    <property type="match status" value="1"/>
</dbReference>
<comment type="catalytic activity">
    <reaction evidence="1">
        <text>ATP + protein L-histidine = ADP + protein N-phospho-L-histidine.</text>
        <dbReference type="EC" id="2.7.13.3"/>
    </reaction>
</comment>
<dbReference type="InterPro" id="IPR003661">
    <property type="entry name" value="HisK_dim/P_dom"/>
</dbReference>
<organism evidence="10 11">
    <name type="scientific">Geoanaerobacter pelophilus</name>
    <dbReference type="NCBI Taxonomy" id="60036"/>
    <lineage>
        <taxon>Bacteria</taxon>
        <taxon>Pseudomonadati</taxon>
        <taxon>Thermodesulfobacteriota</taxon>
        <taxon>Desulfuromonadia</taxon>
        <taxon>Geobacterales</taxon>
        <taxon>Geobacteraceae</taxon>
        <taxon>Geoanaerobacter</taxon>
    </lineage>
</organism>
<feature type="domain" description="PAS" evidence="8">
    <location>
        <begin position="9"/>
        <end position="55"/>
    </location>
</feature>
<dbReference type="SUPFAM" id="SSF55785">
    <property type="entry name" value="PYP-like sensor domain (PAS domain)"/>
    <property type="match status" value="1"/>
</dbReference>
<dbReference type="InterPro" id="IPR036097">
    <property type="entry name" value="HisK_dim/P_sf"/>
</dbReference>
<dbReference type="CDD" id="cd00082">
    <property type="entry name" value="HisKA"/>
    <property type="match status" value="1"/>
</dbReference>
<evidence type="ECO:0000256" key="1">
    <source>
        <dbReference type="ARBA" id="ARBA00000085"/>
    </source>
</evidence>
<evidence type="ECO:0000256" key="6">
    <source>
        <dbReference type="ARBA" id="ARBA00022840"/>
    </source>
</evidence>
<dbReference type="SMART" id="SM00091">
    <property type="entry name" value="PAS"/>
    <property type="match status" value="1"/>
</dbReference>
<keyword evidence="11" id="KW-1185">Reference proteome</keyword>
<evidence type="ECO:0000256" key="4">
    <source>
        <dbReference type="ARBA" id="ARBA00022741"/>
    </source>
</evidence>
<dbReference type="NCBIfam" id="TIGR00229">
    <property type="entry name" value="sensory_box"/>
    <property type="match status" value="1"/>
</dbReference>